<accession>A0A2U1SYA8</accession>
<proteinExistence type="predicted"/>
<dbReference type="Proteomes" id="UP000244978">
    <property type="component" value="Unassembled WGS sequence"/>
</dbReference>
<sequence length="90" mass="9662">MKTADEIDEWITDLKGDVKDAATWQQAVGAKAAIKALKWAKKANDPFEIQVQLNTALVEKGKSLGNDPAGVAAASIVETLRWVLDQPSDG</sequence>
<dbReference type="KEGG" id="salc:C2138_05540"/>
<reference evidence="2" key="1">
    <citation type="submission" date="2018-04" db="EMBL/GenBank/DDBJ databases">
        <authorList>
            <person name="Liu S."/>
            <person name="Wang Z."/>
            <person name="Li J."/>
        </authorList>
    </citation>
    <scope>NUCLEOTIDE SEQUENCE [LARGE SCALE GENOMIC DNA]</scope>
    <source>
        <strain evidence="2">S1194</strain>
    </source>
</reference>
<protein>
    <submittedName>
        <fullName evidence="1">Uncharacterized protein</fullName>
    </submittedName>
</protein>
<dbReference type="AlphaFoldDB" id="A0A2U1SYA8"/>
<dbReference type="EMBL" id="QEEX01000001">
    <property type="protein sequence ID" value="PWB96523.1"/>
    <property type="molecule type" value="Genomic_DNA"/>
</dbReference>
<dbReference type="RefSeq" id="WP_108516163.1">
    <property type="nucleotide sequence ID" value="NZ_CP026951.1"/>
</dbReference>
<evidence type="ECO:0000313" key="2">
    <source>
        <dbReference type="Proteomes" id="UP000244978"/>
    </source>
</evidence>
<organism evidence="1 2">
    <name type="scientific">Homoserinimonas hongtaonis</name>
    <dbReference type="NCBI Taxonomy" id="2079791"/>
    <lineage>
        <taxon>Bacteria</taxon>
        <taxon>Bacillati</taxon>
        <taxon>Actinomycetota</taxon>
        <taxon>Actinomycetes</taxon>
        <taxon>Micrococcales</taxon>
        <taxon>Microbacteriaceae</taxon>
        <taxon>Homoserinimonas</taxon>
    </lineage>
</organism>
<comment type="caution">
    <text evidence="1">The sequence shown here is derived from an EMBL/GenBank/DDBJ whole genome shotgun (WGS) entry which is preliminary data.</text>
</comment>
<evidence type="ECO:0000313" key="1">
    <source>
        <dbReference type="EMBL" id="PWB96523.1"/>
    </source>
</evidence>
<keyword evidence="2" id="KW-1185">Reference proteome</keyword>
<name>A0A2U1SYA8_9MICO</name>
<gene>
    <name evidence="1" type="ORF">DF220_00700</name>
</gene>